<evidence type="ECO:0000313" key="3">
    <source>
        <dbReference type="EMBL" id="MBE1506571.1"/>
    </source>
</evidence>
<proteinExistence type="predicted"/>
<name>A0ABR9ITQ6_RHIVS</name>
<feature type="chain" id="PRO_5046305048" description="DNA mimic protein DMP19 C-terminal domain-containing protein" evidence="1">
    <location>
        <begin position="23"/>
        <end position="355"/>
    </location>
</feature>
<comment type="caution">
    <text evidence="3">The sequence shown here is derived from an EMBL/GenBank/DDBJ whole genome shotgun (WGS) entry which is preliminary data.</text>
</comment>
<dbReference type="EMBL" id="JADBEC010000001">
    <property type="protein sequence ID" value="MBE1506571.1"/>
    <property type="molecule type" value="Genomic_DNA"/>
</dbReference>
<reference evidence="3 4" key="1">
    <citation type="submission" date="2020-10" db="EMBL/GenBank/DDBJ databases">
        <title>Sequencing the genomes of 1000 actinobacteria strains.</title>
        <authorList>
            <person name="Klenk H.-P."/>
        </authorList>
    </citation>
    <scope>NUCLEOTIDE SEQUENCE [LARGE SCALE GENOMIC DNA]</scope>
    <source>
        <strain evidence="3 4">DSM 7307</strain>
    </source>
</reference>
<protein>
    <recommendedName>
        <fullName evidence="2">DNA mimic protein DMP19 C-terminal domain-containing protein</fullName>
    </recommendedName>
</protein>
<evidence type="ECO:0000259" key="2">
    <source>
        <dbReference type="Pfam" id="PF14300"/>
    </source>
</evidence>
<feature type="signal peptide" evidence="1">
    <location>
        <begin position="1"/>
        <end position="22"/>
    </location>
</feature>
<organism evidence="3 4">
    <name type="scientific">Rhizobium viscosum</name>
    <name type="common">Arthrobacter viscosus</name>
    <dbReference type="NCBI Taxonomy" id="1673"/>
    <lineage>
        <taxon>Bacteria</taxon>
        <taxon>Pseudomonadati</taxon>
        <taxon>Pseudomonadota</taxon>
        <taxon>Alphaproteobacteria</taxon>
        <taxon>Hyphomicrobiales</taxon>
        <taxon>Rhizobiaceae</taxon>
        <taxon>Rhizobium/Agrobacterium group</taxon>
        <taxon>Rhizobium</taxon>
    </lineage>
</organism>
<dbReference type="InterPro" id="IPR025402">
    <property type="entry name" value="DMP19_C"/>
</dbReference>
<feature type="domain" description="DNA mimic protein DMP19 C-terminal" evidence="2">
    <location>
        <begin position="238"/>
        <end position="339"/>
    </location>
</feature>
<dbReference type="Pfam" id="PF14300">
    <property type="entry name" value="DMP19"/>
    <property type="match status" value="1"/>
</dbReference>
<dbReference type="Gene3D" id="1.20.1420.60">
    <property type="match status" value="1"/>
</dbReference>
<dbReference type="RefSeq" id="WP_192730259.1">
    <property type="nucleotide sequence ID" value="NZ_BAAAVL010000018.1"/>
</dbReference>
<sequence>MKYASVLLAALLTGAIVATASAASDQTQPEARDLQALTTMSTEFVIETTFLPQIMRVKYDDDKGPILADIGRLQPDVRNLFWLSYLHYVAPGSGLHHFFTTVAEGRKITEEAKKLLVAQGQSVSDDTFHEMTAMTEKSDPARNADAVLQALTAAGLTRQAQAFAAERDLAAQNEDADFAALDAAFGEMTELPAAIRSYVERTPVLVEWAARARAEIGDEDRLSYLTGKLNKMEDAEIDRLPKALKQIYVVDYFNAEMLNGGVHQFFFNSSGRYAPDVAVALRELGLTRHADVVKRGIDMFSKPYPTDTQKRRVLNYAGEWGPWDDALSALTYEVDDGEMTPALITLAKRENLLPR</sequence>
<gene>
    <name evidence="3" type="ORF">H4W29_003752</name>
</gene>
<evidence type="ECO:0000256" key="1">
    <source>
        <dbReference type="SAM" id="SignalP"/>
    </source>
</evidence>
<keyword evidence="1" id="KW-0732">Signal</keyword>
<dbReference type="Proteomes" id="UP000620262">
    <property type="component" value="Unassembled WGS sequence"/>
</dbReference>
<evidence type="ECO:0000313" key="4">
    <source>
        <dbReference type="Proteomes" id="UP000620262"/>
    </source>
</evidence>
<accession>A0ABR9ITQ6</accession>
<keyword evidence="4" id="KW-1185">Reference proteome</keyword>